<dbReference type="PROSITE" id="PS51294">
    <property type="entry name" value="HTH_MYB"/>
    <property type="match status" value="1"/>
</dbReference>
<keyword evidence="2 8" id="KW-0238">DNA-binding</keyword>
<feature type="domain" description="HTH myb-type" evidence="6">
    <location>
        <begin position="95"/>
        <end position="150"/>
    </location>
</feature>
<dbReference type="InterPro" id="IPR001005">
    <property type="entry name" value="SANT/Myb"/>
</dbReference>
<keyword evidence="1" id="KW-0805">Transcription regulation</keyword>
<reference evidence="9 11" key="2">
    <citation type="submission" date="2024-07" db="EMBL/GenBank/DDBJ databases">
        <authorList>
            <person name="Akdeniz Z."/>
        </authorList>
    </citation>
    <scope>NUCLEOTIDE SEQUENCE [LARGE SCALE GENOMIC DNA]</scope>
</reference>
<evidence type="ECO:0000313" key="11">
    <source>
        <dbReference type="Proteomes" id="UP001642409"/>
    </source>
</evidence>
<dbReference type="Gene3D" id="1.10.10.60">
    <property type="entry name" value="Homeodomain-like"/>
    <property type="match status" value="2"/>
</dbReference>
<accession>A0AA86UZ32</accession>
<name>A0AA86UZ32_9EUKA</name>
<evidence type="ECO:0000313" key="10">
    <source>
        <dbReference type="EMBL" id="CAL6033782.1"/>
    </source>
</evidence>
<keyword evidence="3" id="KW-0804">Transcription</keyword>
<dbReference type="InterPro" id="IPR017930">
    <property type="entry name" value="Myb_dom"/>
</dbReference>
<evidence type="ECO:0000313" key="9">
    <source>
        <dbReference type="EMBL" id="CAL6033780.1"/>
    </source>
</evidence>
<dbReference type="CDD" id="cd00167">
    <property type="entry name" value="SANT"/>
    <property type="match status" value="2"/>
</dbReference>
<comment type="caution">
    <text evidence="8">The sequence shown here is derived from an EMBL/GenBank/DDBJ whole genome shotgun (WGS) entry which is preliminary data.</text>
</comment>
<evidence type="ECO:0000256" key="4">
    <source>
        <dbReference type="ARBA" id="ARBA00023242"/>
    </source>
</evidence>
<gene>
    <name evidence="9" type="ORF">HINF_LOCUS35134</name>
    <name evidence="10" type="ORF">HINF_LOCUS35135</name>
    <name evidence="7" type="ORF">HINF_LOCUS65489</name>
    <name evidence="8" type="ORF">HINF_LOCUS65490</name>
</gene>
<dbReference type="SUPFAM" id="SSF46689">
    <property type="entry name" value="Homeodomain-like"/>
    <property type="match status" value="2"/>
</dbReference>
<evidence type="ECO:0000256" key="2">
    <source>
        <dbReference type="ARBA" id="ARBA00023125"/>
    </source>
</evidence>
<reference evidence="8" key="1">
    <citation type="submission" date="2023-06" db="EMBL/GenBank/DDBJ databases">
        <authorList>
            <person name="Kurt Z."/>
        </authorList>
    </citation>
    <scope>NUCLEOTIDE SEQUENCE</scope>
</reference>
<protein>
    <submittedName>
        <fullName evidence="8">Myb-like DNA-binding domain-containing protein</fullName>
    </submittedName>
    <submittedName>
        <fullName evidence="9">Myb-like_DNA-binding domain-containing protein</fullName>
    </submittedName>
</protein>
<dbReference type="PANTHER" id="PTHR46621:SF1">
    <property type="entry name" value="SNRNA-ACTIVATING PROTEIN COMPLEX SUBUNIT 4"/>
    <property type="match status" value="1"/>
</dbReference>
<dbReference type="InterPro" id="IPR051575">
    <property type="entry name" value="Myb-like_DNA-bd"/>
</dbReference>
<dbReference type="GO" id="GO:0042796">
    <property type="term" value="P:snRNA transcription by RNA polymerase III"/>
    <property type="evidence" value="ECO:0007669"/>
    <property type="project" value="TreeGrafter"/>
</dbReference>
<feature type="domain" description="Myb-like" evidence="5">
    <location>
        <begin position="45"/>
        <end position="94"/>
    </location>
</feature>
<proteinExistence type="predicted"/>
<evidence type="ECO:0000313" key="7">
    <source>
        <dbReference type="EMBL" id="CAI9977844.1"/>
    </source>
</evidence>
<dbReference type="EMBL" id="CAXDID020000126">
    <property type="protein sequence ID" value="CAL6033780.1"/>
    <property type="molecule type" value="Genomic_DNA"/>
</dbReference>
<dbReference type="PANTHER" id="PTHR46621">
    <property type="entry name" value="SNRNA-ACTIVATING PROTEIN COMPLEX SUBUNIT 4"/>
    <property type="match status" value="1"/>
</dbReference>
<dbReference type="EMBL" id="CATOUU010001180">
    <property type="protein sequence ID" value="CAI9977844.1"/>
    <property type="molecule type" value="Genomic_DNA"/>
</dbReference>
<dbReference type="GO" id="GO:0019185">
    <property type="term" value="C:snRNA-activating protein complex"/>
    <property type="evidence" value="ECO:0007669"/>
    <property type="project" value="TreeGrafter"/>
</dbReference>
<dbReference type="PROSITE" id="PS50090">
    <property type="entry name" value="MYB_LIKE"/>
    <property type="match status" value="2"/>
</dbReference>
<evidence type="ECO:0000259" key="6">
    <source>
        <dbReference type="PROSITE" id="PS51294"/>
    </source>
</evidence>
<dbReference type="GO" id="GO:0001006">
    <property type="term" value="F:RNA polymerase III type 3 promoter sequence-specific DNA binding"/>
    <property type="evidence" value="ECO:0007669"/>
    <property type="project" value="TreeGrafter"/>
</dbReference>
<dbReference type="Pfam" id="PF13921">
    <property type="entry name" value="Myb_DNA-bind_6"/>
    <property type="match status" value="1"/>
</dbReference>
<evidence type="ECO:0000256" key="1">
    <source>
        <dbReference type="ARBA" id="ARBA00023015"/>
    </source>
</evidence>
<feature type="domain" description="Myb-like" evidence="5">
    <location>
        <begin position="95"/>
        <end position="141"/>
    </location>
</feature>
<dbReference type="SMART" id="SM00717">
    <property type="entry name" value="SANT"/>
    <property type="match status" value="2"/>
</dbReference>
<dbReference type="GO" id="GO:0000978">
    <property type="term" value="F:RNA polymerase II cis-regulatory region sequence-specific DNA binding"/>
    <property type="evidence" value="ECO:0007669"/>
    <property type="project" value="TreeGrafter"/>
</dbReference>
<dbReference type="AlphaFoldDB" id="A0AA86UZ32"/>
<dbReference type="GO" id="GO:0042795">
    <property type="term" value="P:snRNA transcription by RNA polymerase II"/>
    <property type="evidence" value="ECO:0007669"/>
    <property type="project" value="TreeGrafter"/>
</dbReference>
<dbReference type="EMBL" id="CATOUU010001180">
    <property type="protein sequence ID" value="CAI9977845.1"/>
    <property type="molecule type" value="Genomic_DNA"/>
</dbReference>
<organism evidence="8">
    <name type="scientific">Hexamita inflata</name>
    <dbReference type="NCBI Taxonomy" id="28002"/>
    <lineage>
        <taxon>Eukaryota</taxon>
        <taxon>Metamonada</taxon>
        <taxon>Diplomonadida</taxon>
        <taxon>Hexamitidae</taxon>
        <taxon>Hexamitinae</taxon>
        <taxon>Hexamita</taxon>
    </lineage>
</organism>
<dbReference type="EMBL" id="CAXDID020000126">
    <property type="protein sequence ID" value="CAL6033782.1"/>
    <property type="molecule type" value="Genomic_DNA"/>
</dbReference>
<sequence>MRAMNSFSYENFNSELSTFISNNQLSLTSSMPNQQSLPIFKKCTPWTKNEDQYLTKLVVKYKSWVKIYQKFSEKYISPARRTKYQCYQRFIRVLDPSINKGIWSSQEDLQLLSALKSTQIRKWSQIAAKVPGRSDIQVRYRVKLIQQWLVKRGTPLDYLE</sequence>
<evidence type="ECO:0000259" key="5">
    <source>
        <dbReference type="PROSITE" id="PS50090"/>
    </source>
</evidence>
<evidence type="ECO:0000256" key="3">
    <source>
        <dbReference type="ARBA" id="ARBA00023163"/>
    </source>
</evidence>
<keyword evidence="4" id="KW-0539">Nucleus</keyword>
<dbReference type="InterPro" id="IPR009057">
    <property type="entry name" value="Homeodomain-like_sf"/>
</dbReference>
<evidence type="ECO:0000313" key="8">
    <source>
        <dbReference type="EMBL" id="CAI9977845.1"/>
    </source>
</evidence>
<keyword evidence="11" id="KW-1185">Reference proteome</keyword>
<dbReference type="Proteomes" id="UP001642409">
    <property type="component" value="Unassembled WGS sequence"/>
</dbReference>